<gene>
    <name evidence="1" type="ORF">I8748_05545</name>
</gene>
<dbReference type="EMBL" id="JAECZC010000007">
    <property type="protein sequence ID" value="MBH8561647.1"/>
    <property type="molecule type" value="Genomic_DNA"/>
</dbReference>
<sequence length="221" mass="24336">MKINGYPELTSLTDEDLILGWDAETGTTRKIKVSTIKTYCAGSVAQNTFTYSSNGDANGIFYWLGTYGTGSGWLNPYTAGLVGITGSSYYDGSASNSDVSQLVNRVDGNGFASQNIANSWLKIDLKQRKLKPSYYSIRARQFNANLIKNWKFQGSNDDSNWTDLDSKTNQSVVASQWFSLSVTSSTFYRLFRILQMGVSSSSDNILTLGEIELYGTLQGGF</sequence>
<name>A0A8J7HQQ0_9NOST</name>
<organism evidence="1 2">
    <name type="scientific">Amazonocrinis nigriterrae CENA67</name>
    <dbReference type="NCBI Taxonomy" id="2794033"/>
    <lineage>
        <taxon>Bacteria</taxon>
        <taxon>Bacillati</taxon>
        <taxon>Cyanobacteriota</taxon>
        <taxon>Cyanophyceae</taxon>
        <taxon>Nostocales</taxon>
        <taxon>Nostocaceae</taxon>
        <taxon>Amazonocrinis</taxon>
        <taxon>Amazonocrinis nigriterrae</taxon>
    </lineage>
</organism>
<dbReference type="InterPro" id="IPR008979">
    <property type="entry name" value="Galactose-bd-like_sf"/>
</dbReference>
<keyword evidence="2" id="KW-1185">Reference proteome</keyword>
<proteinExistence type="predicted"/>
<reference evidence="1 2" key="1">
    <citation type="journal article" date="2021" name="Int. J. Syst. Evol. Microbiol.">
        <title>Amazonocrinis nigriterrae gen. nov., sp. nov., Atlanticothrix silvestris gen. nov., sp. nov. and Dendronalium phyllosphericum gen. nov., sp. nov., nostocacean cyanobacteria from Brazilian environments.</title>
        <authorList>
            <person name="Alvarenga D.O."/>
            <person name="Andreote A.P.D."/>
            <person name="Branco L.H.Z."/>
            <person name="Delbaje E."/>
            <person name="Cruz R.B."/>
            <person name="Varani A.M."/>
            <person name="Fiore M.F."/>
        </authorList>
    </citation>
    <scope>NUCLEOTIDE SEQUENCE [LARGE SCALE GENOMIC DNA]</scope>
    <source>
        <strain evidence="1 2">CENA67</strain>
    </source>
</reference>
<dbReference type="Gene3D" id="2.60.120.260">
    <property type="entry name" value="Galactose-binding domain-like"/>
    <property type="match status" value="1"/>
</dbReference>
<evidence type="ECO:0000313" key="2">
    <source>
        <dbReference type="Proteomes" id="UP000632766"/>
    </source>
</evidence>
<dbReference type="AlphaFoldDB" id="A0A8J7HQQ0"/>
<dbReference type="Proteomes" id="UP000632766">
    <property type="component" value="Unassembled WGS sequence"/>
</dbReference>
<dbReference type="RefSeq" id="WP_198123653.1">
    <property type="nucleotide sequence ID" value="NZ_JAECZC010000007.1"/>
</dbReference>
<protein>
    <recommendedName>
        <fullName evidence="3">F5/8 type C domain-containing protein</fullName>
    </recommendedName>
</protein>
<comment type="caution">
    <text evidence="1">The sequence shown here is derived from an EMBL/GenBank/DDBJ whole genome shotgun (WGS) entry which is preliminary data.</text>
</comment>
<accession>A0A8J7HQQ0</accession>
<evidence type="ECO:0008006" key="3">
    <source>
        <dbReference type="Google" id="ProtNLM"/>
    </source>
</evidence>
<dbReference type="PANTHER" id="PTHR47457">
    <property type="entry name" value="OS05G0345500 PROTEIN"/>
    <property type="match status" value="1"/>
</dbReference>
<dbReference type="SUPFAM" id="SSF49785">
    <property type="entry name" value="Galactose-binding domain-like"/>
    <property type="match status" value="1"/>
</dbReference>
<dbReference type="PANTHER" id="PTHR47457:SF1">
    <property type="entry name" value="BTB DOMAIN-CONTAINING PROTEIN-RELATED"/>
    <property type="match status" value="1"/>
</dbReference>
<evidence type="ECO:0000313" key="1">
    <source>
        <dbReference type="EMBL" id="MBH8561647.1"/>
    </source>
</evidence>